<organism evidence="2 3">
    <name type="scientific">Nocardia mangyaensis</name>
    <dbReference type="NCBI Taxonomy" id="2213200"/>
    <lineage>
        <taxon>Bacteria</taxon>
        <taxon>Bacillati</taxon>
        <taxon>Actinomycetota</taxon>
        <taxon>Actinomycetes</taxon>
        <taxon>Mycobacteriales</taxon>
        <taxon>Nocardiaceae</taxon>
        <taxon>Nocardia</taxon>
    </lineage>
</organism>
<feature type="region of interest" description="Disordered" evidence="1">
    <location>
        <begin position="347"/>
        <end position="367"/>
    </location>
</feature>
<reference evidence="2" key="1">
    <citation type="submission" date="2016-11" db="EMBL/GenBank/DDBJ databases">
        <authorList>
            <person name="Jaros S."/>
            <person name="Januszkiewicz K."/>
            <person name="Wedrychowicz H."/>
        </authorList>
    </citation>
    <scope>NUCLEOTIDE SEQUENCE [LARGE SCALE GENOMIC DNA]</scope>
    <source>
        <strain evidence="2">Y48</strain>
    </source>
</reference>
<evidence type="ECO:0000313" key="2">
    <source>
        <dbReference type="EMBL" id="APE37866.1"/>
    </source>
</evidence>
<proteinExistence type="predicted"/>
<evidence type="ECO:0000313" key="3">
    <source>
        <dbReference type="Proteomes" id="UP000183810"/>
    </source>
</evidence>
<dbReference type="Proteomes" id="UP000183810">
    <property type="component" value="Chromosome"/>
</dbReference>
<keyword evidence="3" id="KW-1185">Reference proteome</keyword>
<evidence type="ECO:0000256" key="1">
    <source>
        <dbReference type="SAM" id="MobiDB-lite"/>
    </source>
</evidence>
<protein>
    <submittedName>
        <fullName evidence="2">Uncharacterized protein</fullName>
    </submittedName>
</protein>
<accession>A0A1J0W0R8</accession>
<name>A0A1J0W0R8_9NOCA</name>
<feature type="region of interest" description="Disordered" evidence="1">
    <location>
        <begin position="308"/>
        <end position="327"/>
    </location>
</feature>
<dbReference type="KEGG" id="nsl:BOX37_32465"/>
<dbReference type="EMBL" id="CP018082">
    <property type="protein sequence ID" value="APE37866.1"/>
    <property type="molecule type" value="Genomic_DNA"/>
</dbReference>
<dbReference type="AlphaFoldDB" id="A0A1J0W0R8"/>
<gene>
    <name evidence="2" type="ORF">BOX37_32465</name>
</gene>
<sequence>MIAEAARPFVTVEVRPRLSRDRPGLRTRSLLQRELTRAGGRAGSLPREFTRARIGGGATMRRWGFARSAGTLLPRELAGSGLLGLAAGTGAMLARELAGSGLLRRLSGSAGAWTLLCGFTVRAHRAATQLRWLFARQPGTARRSLARATWALLDGLPRSTRALLCGFAGWTGAIGSRALLREFTGLTGRTGALLRGLTGPTGGPRTGALLEWELTRLSGAGALLRELTGPRGGPRTGALLEWELTRLSGAGALLRELTGPRGDTGPLDTRRLYRRTRIRGVPGLTLLGPHIGGAISGRPRSTVVLRAGPTSRLPRNPRSGPSGRNPAIIGPLVDAGISRSMPDARVAESGRGPGFGGSRCSGRRQPILGTRRHSVPVDSRHIGTAGPVVGVARYTLVAGAGTKGELVIGVPRRAGSVDGGIAGQWSIGGDGLLGIE</sequence>